<keyword evidence="1" id="KW-0472">Membrane</keyword>
<dbReference type="EMBL" id="SJPJ01000001">
    <property type="protein sequence ID" value="TWT81859.1"/>
    <property type="molecule type" value="Genomic_DNA"/>
</dbReference>
<evidence type="ECO:0000313" key="3">
    <source>
        <dbReference type="Proteomes" id="UP000315010"/>
    </source>
</evidence>
<proteinExistence type="predicted"/>
<feature type="transmembrane region" description="Helical" evidence="1">
    <location>
        <begin position="12"/>
        <end position="36"/>
    </location>
</feature>
<keyword evidence="1" id="KW-1133">Transmembrane helix</keyword>
<keyword evidence="1" id="KW-0812">Transmembrane</keyword>
<reference evidence="2 3" key="1">
    <citation type="submission" date="2019-02" db="EMBL/GenBank/DDBJ databases">
        <title>Deep-cultivation of Planctomycetes and their phenomic and genomic characterization uncovers novel biology.</title>
        <authorList>
            <person name="Wiegand S."/>
            <person name="Jogler M."/>
            <person name="Boedeker C."/>
            <person name="Pinto D."/>
            <person name="Vollmers J."/>
            <person name="Rivas-Marin E."/>
            <person name="Kohn T."/>
            <person name="Peeters S.H."/>
            <person name="Heuer A."/>
            <person name="Rast P."/>
            <person name="Oberbeckmann S."/>
            <person name="Bunk B."/>
            <person name="Jeske O."/>
            <person name="Meyerdierks A."/>
            <person name="Storesund J.E."/>
            <person name="Kallscheuer N."/>
            <person name="Luecker S."/>
            <person name="Lage O.M."/>
            <person name="Pohl T."/>
            <person name="Merkel B.J."/>
            <person name="Hornburger P."/>
            <person name="Mueller R.-W."/>
            <person name="Bruemmer F."/>
            <person name="Labrenz M."/>
            <person name="Spormann A.M."/>
            <person name="Op Den Camp H."/>
            <person name="Overmann J."/>
            <person name="Amann R."/>
            <person name="Jetten M.S.M."/>
            <person name="Mascher T."/>
            <person name="Medema M.H."/>
            <person name="Devos D.P."/>
            <person name="Kaster A.-K."/>
            <person name="Ovreas L."/>
            <person name="Rohde M."/>
            <person name="Galperin M.Y."/>
            <person name="Jogler C."/>
        </authorList>
    </citation>
    <scope>NUCLEOTIDE SEQUENCE [LARGE SCALE GENOMIC DNA]</scope>
    <source>
        <strain evidence="2 3">CA13</strain>
    </source>
</reference>
<gene>
    <name evidence="2" type="ORF">CA13_33130</name>
</gene>
<evidence type="ECO:0000313" key="2">
    <source>
        <dbReference type="EMBL" id="TWT81859.1"/>
    </source>
</evidence>
<dbReference type="Proteomes" id="UP000315010">
    <property type="component" value="Unassembled WGS sequence"/>
</dbReference>
<organism evidence="2 3">
    <name type="scientific">Novipirellula herctigrandis</name>
    <dbReference type="NCBI Taxonomy" id="2527986"/>
    <lineage>
        <taxon>Bacteria</taxon>
        <taxon>Pseudomonadati</taxon>
        <taxon>Planctomycetota</taxon>
        <taxon>Planctomycetia</taxon>
        <taxon>Pirellulales</taxon>
        <taxon>Pirellulaceae</taxon>
        <taxon>Novipirellula</taxon>
    </lineage>
</organism>
<evidence type="ECO:0000256" key="1">
    <source>
        <dbReference type="SAM" id="Phobius"/>
    </source>
</evidence>
<protein>
    <submittedName>
        <fullName evidence="2">Uncharacterized protein</fullName>
    </submittedName>
</protein>
<comment type="caution">
    <text evidence="2">The sequence shown here is derived from an EMBL/GenBank/DDBJ whole genome shotgun (WGS) entry which is preliminary data.</text>
</comment>
<accession>A0A5C5Z396</accession>
<name>A0A5C5Z396_9BACT</name>
<sequence>MCIVIKGGGNQRVHVSCITLGESLAVGAILAILPLVGRPTSG</sequence>
<dbReference type="AlphaFoldDB" id="A0A5C5Z396"/>
<keyword evidence="3" id="KW-1185">Reference proteome</keyword>